<dbReference type="EMBL" id="JACCBM010000001">
    <property type="protein sequence ID" value="NYD70514.1"/>
    <property type="molecule type" value="Genomic_DNA"/>
</dbReference>
<accession>A0A852SNY4</accession>
<sequence>MIPLPTGAVRPAAFALGLGAIALVSFVVLAAAPSRAEAPTAATPTATSAVTASAAATAADGSAVALAPLLATWPDAYRVTGTKSEPLYVEHITSTRSGDDYALTIDVVAQGDSPLGVQSSSVHLDADGTIRWVDGCAKAPERCADDPGLRGFLSQAALLAAERRGELPEWGVARTQHGHPVVCVSDAALHPLDPPTVATLDPCFSTATGALLGHWSSDSAAFVGPTLAEGLVDEAR</sequence>
<keyword evidence="2" id="KW-1185">Reference proteome</keyword>
<dbReference type="AlphaFoldDB" id="A0A852SNY4"/>
<organism evidence="1 2">
    <name type="scientific">Herbiconiux flava</name>
    <dbReference type="NCBI Taxonomy" id="881268"/>
    <lineage>
        <taxon>Bacteria</taxon>
        <taxon>Bacillati</taxon>
        <taxon>Actinomycetota</taxon>
        <taxon>Actinomycetes</taxon>
        <taxon>Micrococcales</taxon>
        <taxon>Microbacteriaceae</taxon>
        <taxon>Herbiconiux</taxon>
    </lineage>
</organism>
<comment type="caution">
    <text evidence="1">The sequence shown here is derived from an EMBL/GenBank/DDBJ whole genome shotgun (WGS) entry which is preliminary data.</text>
</comment>
<evidence type="ECO:0000313" key="2">
    <source>
        <dbReference type="Proteomes" id="UP000549913"/>
    </source>
</evidence>
<gene>
    <name evidence="1" type="ORF">BJ984_001672</name>
</gene>
<dbReference type="RefSeq" id="WP_179547627.1">
    <property type="nucleotide sequence ID" value="NZ_BSEW01000001.1"/>
</dbReference>
<name>A0A852SNY4_9MICO</name>
<dbReference type="Proteomes" id="UP000549913">
    <property type="component" value="Unassembled WGS sequence"/>
</dbReference>
<reference evidence="1 2" key="1">
    <citation type="submission" date="2020-07" db="EMBL/GenBank/DDBJ databases">
        <title>Sequencing the genomes of 1000 actinobacteria strains.</title>
        <authorList>
            <person name="Klenk H.-P."/>
        </authorList>
    </citation>
    <scope>NUCLEOTIDE SEQUENCE [LARGE SCALE GENOMIC DNA]</scope>
    <source>
        <strain evidence="1 2">DSM 26474</strain>
    </source>
</reference>
<evidence type="ECO:0000313" key="1">
    <source>
        <dbReference type="EMBL" id="NYD70514.1"/>
    </source>
</evidence>
<proteinExistence type="predicted"/>
<protein>
    <submittedName>
        <fullName evidence="1">Uncharacterized protein</fullName>
    </submittedName>
</protein>